<sequence length="77" mass="8341">MARNIVFIATLWACLLVVWLFSGEQFLDLMFAIPDAGAIDDAILEAVVGLEEVRATLGVPDLFAQLRELLHGLTGLG</sequence>
<gene>
    <name evidence="1" type="ORF">FHY64_03700</name>
</gene>
<dbReference type="AlphaFoldDB" id="A0A5C5GEM5"/>
<accession>A0A5C5GEM5</accession>
<name>A0A5C5GEM5_9RHOB</name>
<dbReference type="EMBL" id="VFFF01000001">
    <property type="protein sequence ID" value="TNY32409.1"/>
    <property type="molecule type" value="Genomic_DNA"/>
</dbReference>
<dbReference type="RefSeq" id="WP_140193086.1">
    <property type="nucleotide sequence ID" value="NZ_CP065915.1"/>
</dbReference>
<evidence type="ECO:0000313" key="2">
    <source>
        <dbReference type="Proteomes" id="UP000314011"/>
    </source>
</evidence>
<comment type="caution">
    <text evidence="1">The sequence shown here is derived from an EMBL/GenBank/DDBJ whole genome shotgun (WGS) entry which is preliminary data.</text>
</comment>
<dbReference type="Proteomes" id="UP000314011">
    <property type="component" value="Unassembled WGS sequence"/>
</dbReference>
<dbReference type="OrthoDB" id="7872592at2"/>
<evidence type="ECO:0000313" key="1">
    <source>
        <dbReference type="EMBL" id="TNY32409.1"/>
    </source>
</evidence>
<reference evidence="1 2" key="1">
    <citation type="submission" date="2019-06" db="EMBL/GenBank/DDBJ databases">
        <title>Genome of new Rhodobacteraceae sp. SM1903.</title>
        <authorList>
            <person name="Ren X."/>
        </authorList>
    </citation>
    <scope>NUCLEOTIDE SEQUENCE [LARGE SCALE GENOMIC DNA]</scope>
    <source>
        <strain evidence="1 2">SM1903</strain>
    </source>
</reference>
<organism evidence="1 2">
    <name type="scientific">Pelagovum pacificum</name>
    <dbReference type="NCBI Taxonomy" id="2588711"/>
    <lineage>
        <taxon>Bacteria</taxon>
        <taxon>Pseudomonadati</taxon>
        <taxon>Pseudomonadota</taxon>
        <taxon>Alphaproteobacteria</taxon>
        <taxon>Rhodobacterales</taxon>
        <taxon>Paracoccaceae</taxon>
        <taxon>Pelagovum</taxon>
    </lineage>
</organism>
<protein>
    <submittedName>
        <fullName evidence="1">Uncharacterized protein</fullName>
    </submittedName>
</protein>
<keyword evidence="2" id="KW-1185">Reference proteome</keyword>
<proteinExistence type="predicted"/>